<proteinExistence type="inferred from homology"/>
<evidence type="ECO:0000256" key="15">
    <source>
        <dbReference type="PIRSR" id="PIRSR000137-1"/>
    </source>
</evidence>
<evidence type="ECO:0000256" key="10">
    <source>
        <dbReference type="ARBA" id="ARBA00033986"/>
    </source>
</evidence>
<dbReference type="GO" id="GO:0005576">
    <property type="term" value="C:extracellular region"/>
    <property type="evidence" value="ECO:0007669"/>
    <property type="project" value="UniProtKB-SubCell"/>
</dbReference>
<comment type="caution">
    <text evidence="19">The sequence shown here is derived from an EMBL/GenBank/DDBJ whole genome shotgun (WGS) entry which is preliminary data.</text>
</comment>
<keyword evidence="6" id="KW-0964">Secreted</keyword>
<comment type="catalytic activity">
    <reaction evidence="12">
        <text>pyranose + acceptor = pyranos-3-ulose + reduced acceptor.</text>
        <dbReference type="EC" id="1.1.99.29"/>
    </reaction>
</comment>
<evidence type="ECO:0000256" key="2">
    <source>
        <dbReference type="ARBA" id="ARBA00004613"/>
    </source>
</evidence>
<dbReference type="SUPFAM" id="SSF51905">
    <property type="entry name" value="FAD/NAD(P)-binding domain"/>
    <property type="match status" value="1"/>
</dbReference>
<evidence type="ECO:0000256" key="13">
    <source>
        <dbReference type="ARBA" id="ARBA00034050"/>
    </source>
</evidence>
<dbReference type="Proteomes" id="UP001148786">
    <property type="component" value="Unassembled WGS sequence"/>
</dbReference>
<dbReference type="PANTHER" id="PTHR11552:SF147">
    <property type="entry name" value="CHOLINE DEHYDROGENASE, MITOCHONDRIAL"/>
    <property type="match status" value="1"/>
</dbReference>
<evidence type="ECO:0000256" key="3">
    <source>
        <dbReference type="ARBA" id="ARBA00010790"/>
    </source>
</evidence>
<evidence type="ECO:0000256" key="6">
    <source>
        <dbReference type="ARBA" id="ARBA00022525"/>
    </source>
</evidence>
<dbReference type="GO" id="GO:0050660">
    <property type="term" value="F:flavin adenine dinucleotide binding"/>
    <property type="evidence" value="ECO:0007669"/>
    <property type="project" value="InterPro"/>
</dbReference>
<feature type="domain" description="Glucose-methanol-choline oxidoreductase C-terminal" evidence="18">
    <location>
        <begin position="290"/>
        <end position="425"/>
    </location>
</feature>
<dbReference type="Pfam" id="PF00732">
    <property type="entry name" value="GMC_oxred_N"/>
    <property type="match status" value="1"/>
</dbReference>
<accession>A0A9W8JZQ8</accession>
<comment type="function">
    <text evidence="9">Catalyzes the single-oxidation or sequential double oxidation reaction of carbohydrates primarily at carbon-2 and/or carbon-3 with the concomitant reduction of the flavin. The enzyme exhibits a broad sugar substrate specificity, oxidizing different aldopyranoses to the corresponding C-1, C-2, C-3 or C-1,2, C-2,3 and C-3,4 (di)dehydro sugars with substrate-specific regioselectivity. Accepts only a narrow range of electron acceptors such as substituted benzoquinones and complexed metal ions and reacts extremely slowly with O(2) as acceptor. May play a role in the natural recycling of plant matter by oxidizing all major monosaccharides in lignocellulose and by reducing quinone compounds or reactive radical species generated during lignin depolymerization.</text>
</comment>
<dbReference type="PIRSF" id="PIRSF000137">
    <property type="entry name" value="Alcohol_oxidase"/>
    <property type="match status" value="1"/>
</dbReference>
<evidence type="ECO:0000256" key="8">
    <source>
        <dbReference type="ARBA" id="ARBA00022827"/>
    </source>
</evidence>
<dbReference type="Pfam" id="PF05199">
    <property type="entry name" value="GMC_oxred_C"/>
    <property type="match status" value="1"/>
</dbReference>
<dbReference type="InterPro" id="IPR007867">
    <property type="entry name" value="GMC_OxRtase_C"/>
</dbReference>
<comment type="subcellular location">
    <subcellularLocation>
        <location evidence="2">Secreted</location>
    </subcellularLocation>
</comment>
<dbReference type="SUPFAM" id="SSF54373">
    <property type="entry name" value="FAD-linked reductases, C-terminal domain"/>
    <property type="match status" value="1"/>
</dbReference>
<feature type="active site" description="Proton acceptor" evidence="15">
    <location>
        <position position="416"/>
    </location>
</feature>
<dbReference type="AlphaFoldDB" id="A0A9W8JZQ8"/>
<dbReference type="Gene3D" id="3.30.560.10">
    <property type="entry name" value="Glucose Oxidase, domain 3"/>
    <property type="match status" value="1"/>
</dbReference>
<dbReference type="EMBL" id="JANKHO010001524">
    <property type="protein sequence ID" value="KAJ3500901.1"/>
    <property type="molecule type" value="Genomic_DNA"/>
</dbReference>
<comment type="catalytic activity">
    <reaction evidence="13">
        <text>a pyranoside + acceptor = a pyranosid-3-ulose + reduced acceptor.</text>
        <dbReference type="EC" id="1.1.99.29"/>
    </reaction>
</comment>
<dbReference type="Gene3D" id="3.50.50.60">
    <property type="entry name" value="FAD/NAD(P)-binding domain"/>
    <property type="match status" value="1"/>
</dbReference>
<evidence type="ECO:0000256" key="9">
    <source>
        <dbReference type="ARBA" id="ARBA00024699"/>
    </source>
</evidence>
<dbReference type="EC" id="1.1.99.29" evidence="5"/>
<name>A0A9W8JZQ8_9AGAR</name>
<evidence type="ECO:0000259" key="17">
    <source>
        <dbReference type="Pfam" id="PF00732"/>
    </source>
</evidence>
<dbReference type="InterPro" id="IPR036188">
    <property type="entry name" value="FAD/NAD-bd_sf"/>
</dbReference>
<feature type="active site" description="Proton donor" evidence="15">
    <location>
        <position position="372"/>
    </location>
</feature>
<dbReference type="InterPro" id="IPR012132">
    <property type="entry name" value="GMC_OxRdtase"/>
</dbReference>
<protein>
    <recommendedName>
        <fullName evidence="5">pyranose dehydrogenase (acceptor)</fullName>
        <ecNumber evidence="5">1.1.99.29</ecNumber>
    </recommendedName>
</protein>
<gene>
    <name evidence="19" type="ORF">NLJ89_g9581</name>
</gene>
<dbReference type="OrthoDB" id="269227at2759"/>
<evidence type="ECO:0000313" key="20">
    <source>
        <dbReference type="Proteomes" id="UP001148786"/>
    </source>
</evidence>
<comment type="subunit">
    <text evidence="4">Monomer.</text>
</comment>
<evidence type="ECO:0000256" key="14">
    <source>
        <dbReference type="ARBA" id="ARBA00034059"/>
    </source>
</evidence>
<feature type="binding site" evidence="16">
    <location>
        <begin position="417"/>
        <end position="418"/>
    </location>
    <ligand>
        <name>FAD</name>
        <dbReference type="ChEBI" id="CHEBI:57692"/>
    </ligand>
</feature>
<evidence type="ECO:0000256" key="16">
    <source>
        <dbReference type="PIRSR" id="PIRSR000137-2"/>
    </source>
</evidence>
<feature type="domain" description="Glucose-methanol-choline oxidoreductase N-terminal" evidence="17">
    <location>
        <begin position="38"/>
        <end position="184"/>
    </location>
</feature>
<evidence type="ECO:0000256" key="7">
    <source>
        <dbReference type="ARBA" id="ARBA00022630"/>
    </source>
</evidence>
<evidence type="ECO:0000256" key="12">
    <source>
        <dbReference type="ARBA" id="ARBA00034029"/>
    </source>
</evidence>
<sequence length="436" mass="46361">MVPPADGHDTIGQFIPSAHGNGLVEVSLPGFPTQLDDRVIKTSKQLGGRFHYNVDLNAGKALGFGWVQSSIGHSRRSSGATAYLEPVLNRTNLDVLTNTIATRVLPSKNSPLTLNIVEIATSGQPSSPRHNITATQELIVSAGVVNTPHLLLLSGIGPSSALRTAGITPILDLHGVGQNFTDHPFIPNYFTVNSNATFDDVLRNETIFSANLAQYMASGQGLFVITPANTQSFMRLPKSSPLLKRFGDPSSGPGSGHTEFVFMDGFAAFGPLPQPSTGHFLTLATAVVSPLSRGNISLSTTSPFDQPLIDPAVLTHEFDVGAIVQSMKDAQKFVSAPAWDGFVVAPFGDLAQATTDELKAAYAKKYATTVNHPVGTAAMSPKQANWGVVDPDLRVKGVEKLRIVDASIFPVIPEVHPQAVVYTVAERAADLILRSL</sequence>
<comment type="cofactor">
    <cofactor evidence="1 16">
        <name>FAD</name>
        <dbReference type="ChEBI" id="CHEBI:57692"/>
    </cofactor>
</comment>
<comment type="similarity">
    <text evidence="3">Belongs to the GMC oxidoreductase family.</text>
</comment>
<evidence type="ECO:0000256" key="11">
    <source>
        <dbReference type="ARBA" id="ARBA00034010"/>
    </source>
</evidence>
<evidence type="ECO:0000256" key="1">
    <source>
        <dbReference type="ARBA" id="ARBA00001974"/>
    </source>
</evidence>
<reference evidence="19" key="1">
    <citation type="submission" date="2022-07" db="EMBL/GenBank/DDBJ databases">
        <title>Genome Sequence of Agrocybe chaxingu.</title>
        <authorList>
            <person name="Buettner E."/>
        </authorList>
    </citation>
    <scope>NUCLEOTIDE SEQUENCE</scope>
    <source>
        <strain evidence="19">MP-N11</strain>
    </source>
</reference>
<evidence type="ECO:0000256" key="4">
    <source>
        <dbReference type="ARBA" id="ARBA00011245"/>
    </source>
</evidence>
<evidence type="ECO:0000256" key="5">
    <source>
        <dbReference type="ARBA" id="ARBA00013177"/>
    </source>
</evidence>
<evidence type="ECO:0000313" key="19">
    <source>
        <dbReference type="EMBL" id="KAJ3500901.1"/>
    </source>
</evidence>
<keyword evidence="8 16" id="KW-0274">FAD</keyword>
<comment type="catalytic activity">
    <reaction evidence="10">
        <text>pyranose + acceptor = pyranos-2-ulose + reduced acceptor.</text>
        <dbReference type="EC" id="1.1.99.29"/>
    </reaction>
</comment>
<keyword evidence="20" id="KW-1185">Reference proteome</keyword>
<dbReference type="GO" id="GO:0033718">
    <property type="term" value="F:pyranose dehydrogenase (acceptor) activity"/>
    <property type="evidence" value="ECO:0007669"/>
    <property type="project" value="UniProtKB-EC"/>
</dbReference>
<dbReference type="InterPro" id="IPR000172">
    <property type="entry name" value="GMC_OxRdtase_N"/>
</dbReference>
<organism evidence="19 20">
    <name type="scientific">Agrocybe chaxingu</name>
    <dbReference type="NCBI Taxonomy" id="84603"/>
    <lineage>
        <taxon>Eukaryota</taxon>
        <taxon>Fungi</taxon>
        <taxon>Dikarya</taxon>
        <taxon>Basidiomycota</taxon>
        <taxon>Agaricomycotina</taxon>
        <taxon>Agaricomycetes</taxon>
        <taxon>Agaricomycetidae</taxon>
        <taxon>Agaricales</taxon>
        <taxon>Agaricineae</taxon>
        <taxon>Strophariaceae</taxon>
        <taxon>Agrocybe</taxon>
    </lineage>
</organism>
<keyword evidence="7" id="KW-0285">Flavoprotein</keyword>
<comment type="catalytic activity">
    <reaction evidence="14">
        <text>a pyranoside + acceptor = a pyranosid-3,4-diulose + reduced acceptor.</text>
        <dbReference type="EC" id="1.1.99.29"/>
    </reaction>
</comment>
<evidence type="ECO:0000259" key="18">
    <source>
        <dbReference type="Pfam" id="PF05199"/>
    </source>
</evidence>
<comment type="catalytic activity">
    <reaction evidence="11">
        <text>pyranose + acceptor = pyranos-2,3-diulose + reduced acceptor.</text>
        <dbReference type="EC" id="1.1.99.29"/>
    </reaction>
</comment>
<dbReference type="PANTHER" id="PTHR11552">
    <property type="entry name" value="GLUCOSE-METHANOL-CHOLINE GMC OXIDOREDUCTASE"/>
    <property type="match status" value="1"/>
</dbReference>